<keyword evidence="2" id="KW-1185">Reference proteome</keyword>
<dbReference type="EMBL" id="JAJFAZ020000006">
    <property type="protein sequence ID" value="KAI5324522.1"/>
    <property type="molecule type" value="Genomic_DNA"/>
</dbReference>
<evidence type="ECO:0000313" key="2">
    <source>
        <dbReference type="Proteomes" id="UP001054821"/>
    </source>
</evidence>
<accession>A0AAD4VHX1</accession>
<gene>
    <name evidence="1" type="ORF">L3X38_033595</name>
</gene>
<dbReference type="AlphaFoldDB" id="A0AAD4VHX1"/>
<dbReference type="Proteomes" id="UP001054821">
    <property type="component" value="Chromosome 6"/>
</dbReference>
<reference evidence="1 2" key="1">
    <citation type="journal article" date="2022" name="G3 (Bethesda)">
        <title>Whole-genome sequence and methylome profiling of the almond [Prunus dulcis (Mill.) D.A. Webb] cultivar 'Nonpareil'.</title>
        <authorList>
            <person name="D'Amico-Willman K.M."/>
            <person name="Ouma W.Z."/>
            <person name="Meulia T."/>
            <person name="Sideli G.M."/>
            <person name="Gradziel T.M."/>
            <person name="Fresnedo-Ramirez J."/>
        </authorList>
    </citation>
    <scope>NUCLEOTIDE SEQUENCE [LARGE SCALE GENOMIC DNA]</scope>
    <source>
        <strain evidence="1">Clone GOH B32 T37-40</strain>
    </source>
</reference>
<proteinExistence type="predicted"/>
<organism evidence="1 2">
    <name type="scientific">Prunus dulcis</name>
    <name type="common">Almond</name>
    <name type="synonym">Amygdalus dulcis</name>
    <dbReference type="NCBI Taxonomy" id="3755"/>
    <lineage>
        <taxon>Eukaryota</taxon>
        <taxon>Viridiplantae</taxon>
        <taxon>Streptophyta</taxon>
        <taxon>Embryophyta</taxon>
        <taxon>Tracheophyta</taxon>
        <taxon>Spermatophyta</taxon>
        <taxon>Magnoliopsida</taxon>
        <taxon>eudicotyledons</taxon>
        <taxon>Gunneridae</taxon>
        <taxon>Pentapetalae</taxon>
        <taxon>rosids</taxon>
        <taxon>fabids</taxon>
        <taxon>Rosales</taxon>
        <taxon>Rosaceae</taxon>
        <taxon>Amygdaloideae</taxon>
        <taxon>Amygdaleae</taxon>
        <taxon>Prunus</taxon>
    </lineage>
</organism>
<evidence type="ECO:0000313" key="1">
    <source>
        <dbReference type="EMBL" id="KAI5324522.1"/>
    </source>
</evidence>
<sequence>MVGCRWVHTLKHKANGSIERARIVAKGQWYACQRKKPRPLINPTTEPSNSSYLVAAFAIGADLIEVGESKDISDRQSHSMSTCATFIRLAKTPQHAISKSWNKAFSIDLCHLGMDLVFQ</sequence>
<name>A0AAD4VHX1_PRUDU</name>
<comment type="caution">
    <text evidence="1">The sequence shown here is derived from an EMBL/GenBank/DDBJ whole genome shotgun (WGS) entry which is preliminary data.</text>
</comment>
<protein>
    <submittedName>
        <fullName evidence="1">Uncharacterized protein</fullName>
    </submittedName>
</protein>